<feature type="transmembrane region" description="Helical" evidence="1">
    <location>
        <begin position="6"/>
        <end position="24"/>
    </location>
</feature>
<dbReference type="AlphaFoldDB" id="A0ABD6CS30"/>
<sequence length="97" mass="10141">MSVRDGLGALSIGGGFAAIADLVVNGGDVLVLILTFLLDQSGLVYLLIARLEAAAPNVAWLPAGTLSTLSTAIALVTAVYTLYRLANRFADRFDDDD</sequence>
<keyword evidence="3" id="KW-1185">Reference proteome</keyword>
<evidence type="ECO:0000313" key="3">
    <source>
        <dbReference type="Proteomes" id="UP001597085"/>
    </source>
</evidence>
<evidence type="ECO:0000256" key="1">
    <source>
        <dbReference type="SAM" id="Phobius"/>
    </source>
</evidence>
<dbReference type="RefSeq" id="WP_256423029.1">
    <property type="nucleotide sequence ID" value="NZ_JANHDI010000018.1"/>
</dbReference>
<name>A0ABD6CS30_9EURY</name>
<comment type="caution">
    <text evidence="2">The sequence shown here is derived from an EMBL/GenBank/DDBJ whole genome shotgun (WGS) entry which is preliminary data.</text>
</comment>
<feature type="transmembrane region" description="Helical" evidence="1">
    <location>
        <begin position="60"/>
        <end position="83"/>
    </location>
</feature>
<accession>A0ABD6CS30</accession>
<organism evidence="2 3">
    <name type="scientific">Halobellus rarus</name>
    <dbReference type="NCBI Taxonomy" id="1126237"/>
    <lineage>
        <taxon>Archaea</taxon>
        <taxon>Methanobacteriati</taxon>
        <taxon>Methanobacteriota</taxon>
        <taxon>Stenosarchaea group</taxon>
        <taxon>Halobacteria</taxon>
        <taxon>Halobacteriales</taxon>
        <taxon>Haloferacaceae</taxon>
        <taxon>Halobellus</taxon>
    </lineage>
</organism>
<keyword evidence="1" id="KW-0812">Transmembrane</keyword>
<dbReference type="EMBL" id="JBHUDK010000029">
    <property type="protein sequence ID" value="MFD1601034.1"/>
    <property type="molecule type" value="Genomic_DNA"/>
</dbReference>
<feature type="transmembrane region" description="Helical" evidence="1">
    <location>
        <begin position="29"/>
        <end position="48"/>
    </location>
</feature>
<proteinExistence type="predicted"/>
<gene>
    <name evidence="2" type="ORF">ACFSBX_19040</name>
</gene>
<protein>
    <submittedName>
        <fullName evidence="2">Uncharacterized protein</fullName>
    </submittedName>
</protein>
<keyword evidence="1" id="KW-1133">Transmembrane helix</keyword>
<reference evidence="2 3" key="1">
    <citation type="journal article" date="2019" name="Int. J. Syst. Evol. Microbiol.">
        <title>The Global Catalogue of Microorganisms (GCM) 10K type strain sequencing project: providing services to taxonomists for standard genome sequencing and annotation.</title>
        <authorList>
            <consortium name="The Broad Institute Genomics Platform"/>
            <consortium name="The Broad Institute Genome Sequencing Center for Infectious Disease"/>
            <person name="Wu L."/>
            <person name="Ma J."/>
        </authorList>
    </citation>
    <scope>NUCLEOTIDE SEQUENCE [LARGE SCALE GENOMIC DNA]</scope>
    <source>
        <strain evidence="2 3">CGMCC 1.12121</strain>
    </source>
</reference>
<evidence type="ECO:0000313" key="2">
    <source>
        <dbReference type="EMBL" id="MFD1601034.1"/>
    </source>
</evidence>
<keyword evidence="1" id="KW-0472">Membrane</keyword>
<dbReference type="Proteomes" id="UP001597085">
    <property type="component" value="Unassembled WGS sequence"/>
</dbReference>